<reference evidence="4 5" key="1">
    <citation type="submission" date="2016-04" db="EMBL/GenBank/DDBJ databases">
        <title>Complete genome sequence and analysis of deep-sea sediment isolate, Amycolatopsis sp. WP1.</title>
        <authorList>
            <person name="Wang H."/>
            <person name="Chen S."/>
            <person name="Wu Q."/>
        </authorList>
    </citation>
    <scope>NUCLEOTIDE SEQUENCE [LARGE SCALE GENOMIC DNA]</scope>
    <source>
        <strain evidence="4 5">WP1</strain>
    </source>
</reference>
<dbReference type="KEGG" id="aab:A4R43_21205"/>
<evidence type="ECO:0000256" key="1">
    <source>
        <dbReference type="ARBA" id="ARBA00023125"/>
    </source>
</evidence>
<gene>
    <name evidence="4" type="ORF">A4R43_21205</name>
</gene>
<name>A0A344L9I7_9PSEU</name>
<dbReference type="PANTHER" id="PTHR30055">
    <property type="entry name" value="HTH-TYPE TRANSCRIPTIONAL REGULATOR RUTR"/>
    <property type="match status" value="1"/>
</dbReference>
<dbReference type="GO" id="GO:0000976">
    <property type="term" value="F:transcription cis-regulatory region binding"/>
    <property type="evidence" value="ECO:0007669"/>
    <property type="project" value="TreeGrafter"/>
</dbReference>
<feature type="domain" description="HTH tetR-type" evidence="3">
    <location>
        <begin position="13"/>
        <end position="73"/>
    </location>
</feature>
<organism evidence="4 5">
    <name type="scientific">Amycolatopsis albispora</name>
    <dbReference type="NCBI Taxonomy" id="1804986"/>
    <lineage>
        <taxon>Bacteria</taxon>
        <taxon>Bacillati</taxon>
        <taxon>Actinomycetota</taxon>
        <taxon>Actinomycetes</taxon>
        <taxon>Pseudonocardiales</taxon>
        <taxon>Pseudonocardiaceae</taxon>
        <taxon>Amycolatopsis</taxon>
    </lineage>
</organism>
<dbReference type="InterPro" id="IPR041583">
    <property type="entry name" value="TetR_C_31"/>
</dbReference>
<proteinExistence type="predicted"/>
<dbReference type="AlphaFoldDB" id="A0A344L9I7"/>
<dbReference type="EMBL" id="CP015163">
    <property type="protein sequence ID" value="AXB44711.1"/>
    <property type="molecule type" value="Genomic_DNA"/>
</dbReference>
<evidence type="ECO:0000313" key="4">
    <source>
        <dbReference type="EMBL" id="AXB44711.1"/>
    </source>
</evidence>
<protein>
    <submittedName>
        <fullName evidence="4">TetR family transcriptional regulator</fullName>
    </submittedName>
</protein>
<accession>A0A344L9I7</accession>
<dbReference type="RefSeq" id="WP_113693966.1">
    <property type="nucleotide sequence ID" value="NZ_CP015163.1"/>
</dbReference>
<dbReference type="GO" id="GO:0003700">
    <property type="term" value="F:DNA-binding transcription factor activity"/>
    <property type="evidence" value="ECO:0007669"/>
    <property type="project" value="TreeGrafter"/>
</dbReference>
<dbReference type="PROSITE" id="PS50977">
    <property type="entry name" value="HTH_TETR_2"/>
    <property type="match status" value="1"/>
</dbReference>
<dbReference type="Pfam" id="PF17940">
    <property type="entry name" value="TetR_C_31"/>
    <property type="match status" value="1"/>
</dbReference>
<keyword evidence="1 2" id="KW-0238">DNA-binding</keyword>
<dbReference type="OrthoDB" id="6929199at2"/>
<keyword evidence="5" id="KW-1185">Reference proteome</keyword>
<dbReference type="InterPro" id="IPR001647">
    <property type="entry name" value="HTH_TetR"/>
</dbReference>
<dbReference type="PANTHER" id="PTHR30055:SF231">
    <property type="entry name" value="TRANSCRIPTIONAL REGULATORY PROTEIN (PROBABLY DEOR-FAMILY)-RELATED"/>
    <property type="match status" value="1"/>
</dbReference>
<dbReference type="Proteomes" id="UP000250434">
    <property type="component" value="Chromosome"/>
</dbReference>
<dbReference type="InterPro" id="IPR009057">
    <property type="entry name" value="Homeodomain-like_sf"/>
</dbReference>
<evidence type="ECO:0000259" key="3">
    <source>
        <dbReference type="PROSITE" id="PS50977"/>
    </source>
</evidence>
<dbReference type="Gene3D" id="1.10.357.10">
    <property type="entry name" value="Tetracycline Repressor, domain 2"/>
    <property type="match status" value="1"/>
</dbReference>
<dbReference type="InterPro" id="IPR050109">
    <property type="entry name" value="HTH-type_TetR-like_transc_reg"/>
</dbReference>
<evidence type="ECO:0000313" key="5">
    <source>
        <dbReference type="Proteomes" id="UP000250434"/>
    </source>
</evidence>
<evidence type="ECO:0000256" key="2">
    <source>
        <dbReference type="PROSITE-ProRule" id="PRU00335"/>
    </source>
</evidence>
<dbReference type="SUPFAM" id="SSF46689">
    <property type="entry name" value="Homeodomain-like"/>
    <property type="match status" value="1"/>
</dbReference>
<sequence>MPAERDGRRIKGERRKQELIEATLRIVGRDGVAGVSHRTVAKEAGQPATSAAYYFASIQDLLTAALTRCMDEDADRMHRLAADAGGGADSLRALAELMAEVVRGPARLLAEYELYLLAAKDATLRPSTDRWMRAVADFASRFTGDAVRIRTFVGLVDGVMLQALLTDHPPTAAEFEGMLRTVLPQDA</sequence>
<feature type="DNA-binding region" description="H-T-H motif" evidence="2">
    <location>
        <begin position="36"/>
        <end position="55"/>
    </location>
</feature>